<accession>A0A9Q4KK09</accession>
<gene>
    <name evidence="2" type="ORF">O6B32_00655</name>
</gene>
<protein>
    <submittedName>
        <fullName evidence="2">Uncharacterized protein</fullName>
    </submittedName>
</protein>
<feature type="compositionally biased region" description="Polar residues" evidence="1">
    <location>
        <begin position="507"/>
        <end position="518"/>
    </location>
</feature>
<dbReference type="AlphaFoldDB" id="A0A9Q4KK09"/>
<evidence type="ECO:0000256" key="1">
    <source>
        <dbReference type="SAM" id="MobiDB-lite"/>
    </source>
</evidence>
<dbReference type="Pfam" id="PF23899">
    <property type="entry name" value="SU10_portal"/>
    <property type="match status" value="1"/>
</dbReference>
<sequence>MKKEEKELIINLRDSAISGFNKVKKDFLELEKGYLALLDDDEIKSLKCRNKSHISQKKILAKVRRIAREILKTYFSNSTLAEVEVENRPELTSILQAELNNVSNKELNLYTIMQPLVENLLVYGTGIAKTYWSKEFNRPKVQIKAINEVLIDPNARSHFDAGYFVDRFYMSVADIKKNFKTTSKKIDFDTIGGGLGDSNLGDYRRVLVCEVYRKKDNKWFVSTLVEDEFLRGDVELKDSHPFDWGIAFSQFCRVDEEDAIRSYGASYIEPMIAIQKQFIATRNQQMDAIYKQLNPRIMVSRNAGLRDDDLLSNNAKIVVNDLSEIKELPLPNISQSIFDVEKLDEELQEVGGLPKFAQGIASKTDPKSATGVSLMQESGNATIDDIVTTFNESFFEPFVRRIVNLIYKYKISDKFKGVDRDEILKLNIKINAGIGVANKDMKINGIQSAKQSLLSMQNLAVQQGLAQKSYEYLNALDAITIEELKLLGMKNIESRIQEGISQDDMQRQMQSAQNIQGE</sequence>
<dbReference type="InterPro" id="IPR056909">
    <property type="entry name" value="SU10_portal"/>
</dbReference>
<dbReference type="EMBL" id="JAPXGO010000001">
    <property type="protein sequence ID" value="MCZ6158999.1"/>
    <property type="molecule type" value="Genomic_DNA"/>
</dbReference>
<dbReference type="Proteomes" id="UP001075225">
    <property type="component" value="Unassembled WGS sequence"/>
</dbReference>
<organism evidence="2 3">
    <name type="scientific">Campylobacter ureolyticus</name>
    <dbReference type="NCBI Taxonomy" id="827"/>
    <lineage>
        <taxon>Bacteria</taxon>
        <taxon>Pseudomonadati</taxon>
        <taxon>Campylobacterota</taxon>
        <taxon>Epsilonproteobacteria</taxon>
        <taxon>Campylobacterales</taxon>
        <taxon>Campylobacteraceae</taxon>
        <taxon>Campylobacter</taxon>
    </lineage>
</organism>
<proteinExistence type="predicted"/>
<feature type="region of interest" description="Disordered" evidence="1">
    <location>
        <begin position="499"/>
        <end position="518"/>
    </location>
</feature>
<reference evidence="2" key="1">
    <citation type="submission" date="2022-12" db="EMBL/GenBank/DDBJ databases">
        <title>Species Delineation and Comparative Genomics within the Campylobacter ureolyticus Complex.</title>
        <authorList>
            <person name="Maki J."/>
            <person name="Howard M."/>
            <person name="Connelly S."/>
            <person name="Hardy D.J."/>
            <person name="Cameron A."/>
        </authorList>
    </citation>
    <scope>NUCLEOTIDE SEQUENCE</scope>
    <source>
        <strain evidence="2">URMC_787</strain>
    </source>
</reference>
<comment type="caution">
    <text evidence="2">The sequence shown here is derived from an EMBL/GenBank/DDBJ whole genome shotgun (WGS) entry which is preliminary data.</text>
</comment>
<evidence type="ECO:0000313" key="2">
    <source>
        <dbReference type="EMBL" id="MCZ6158999.1"/>
    </source>
</evidence>
<name>A0A9Q4KK09_9BACT</name>
<evidence type="ECO:0000313" key="3">
    <source>
        <dbReference type="Proteomes" id="UP001075225"/>
    </source>
</evidence>
<dbReference type="RefSeq" id="WP_269484141.1">
    <property type="nucleotide sequence ID" value="NZ_JAPXGO010000001.1"/>
</dbReference>